<accession>A0A017T937</accession>
<dbReference type="Gene3D" id="3.20.20.70">
    <property type="entry name" value="Aldolase class I"/>
    <property type="match status" value="1"/>
</dbReference>
<evidence type="ECO:0000256" key="4">
    <source>
        <dbReference type="ARBA" id="ARBA00022833"/>
    </source>
</evidence>
<gene>
    <name evidence="5" type="ORF">CAP_3044</name>
</gene>
<keyword evidence="2" id="KW-0808">Transferase</keyword>
<evidence type="ECO:0000256" key="1">
    <source>
        <dbReference type="ARBA" id="ARBA00001947"/>
    </source>
</evidence>
<evidence type="ECO:0000313" key="6">
    <source>
        <dbReference type="Proteomes" id="UP000019678"/>
    </source>
</evidence>
<comment type="caution">
    <text evidence="5">The sequence shown here is derived from an EMBL/GenBank/DDBJ whole genome shotgun (WGS) entry which is preliminary data.</text>
</comment>
<dbReference type="Gene3D" id="3.10.129.10">
    <property type="entry name" value="Hotdog Thioesterase"/>
    <property type="match status" value="1"/>
</dbReference>
<sequence>MATELLIRLDGDEGLFRAYEAIEFLAPVKAGDYIEATGVISKVGTTSRTMAFEARKVVQNLRDASLAASAADALADPVVVCRALGTCVVPRELQRRPRLVLPSLSAAPPDLAQLPEPRPIITPPPRVIVTPPSGELILTAAIVGAEITREQTPWLPITAKEIAEEAARCRDAGVAVIHLHVRTPDGAPSQDAGLFGEAVAAIREKTDVIVQASTGGAVGMSGEERAQVLQCRPEMATLNCGTLNFGNDVFQNPRPLIRDLCQRIHAAGSVPELECYEVGHVDEALRLHAEGVLKGPLHFQFVLGVPGGIGAREDVVRFLVSQIPPGATWGVAAVGRHQRPMTELAMRLGGHARVGLEDNIYLEKGVLAEGSAPLVARAAAYARSVGREVVDPARARQLLGISGATVGAGDARAQ</sequence>
<dbReference type="Pfam" id="PF05853">
    <property type="entry name" value="BKACE"/>
    <property type="match status" value="1"/>
</dbReference>
<dbReference type="Proteomes" id="UP000019678">
    <property type="component" value="Unassembled WGS sequence"/>
</dbReference>
<name>A0A017T937_9BACT</name>
<dbReference type="GO" id="GO:0043720">
    <property type="term" value="F:3-keto-5-aminohexanoate cleavage activity"/>
    <property type="evidence" value="ECO:0007669"/>
    <property type="project" value="InterPro"/>
</dbReference>
<keyword evidence="6" id="KW-1185">Reference proteome</keyword>
<dbReference type="SUPFAM" id="SSF54637">
    <property type="entry name" value="Thioesterase/thiol ester dehydrase-isomerase"/>
    <property type="match status" value="1"/>
</dbReference>
<reference evidence="5 6" key="1">
    <citation type="submission" date="2013-05" db="EMBL/GenBank/DDBJ databases">
        <title>Genome assembly of Chondromyces apiculatus DSM 436.</title>
        <authorList>
            <person name="Sharma G."/>
            <person name="Khatri I."/>
            <person name="Kaur C."/>
            <person name="Mayilraj S."/>
            <person name="Subramanian S."/>
        </authorList>
    </citation>
    <scope>NUCLEOTIDE SEQUENCE [LARGE SCALE GENOMIC DNA]</scope>
    <source>
        <strain evidence="5 6">DSM 436</strain>
    </source>
</reference>
<dbReference type="STRING" id="1192034.CAP_3044"/>
<comment type="cofactor">
    <cofactor evidence="1">
        <name>Zn(2+)</name>
        <dbReference type="ChEBI" id="CHEBI:29105"/>
    </cofactor>
</comment>
<dbReference type="eggNOG" id="COG3246">
    <property type="taxonomic scope" value="Bacteria"/>
</dbReference>
<dbReference type="GO" id="GO:0046872">
    <property type="term" value="F:metal ion binding"/>
    <property type="evidence" value="ECO:0007669"/>
    <property type="project" value="UniProtKB-KW"/>
</dbReference>
<keyword evidence="4" id="KW-0862">Zinc</keyword>
<dbReference type="InterPro" id="IPR008567">
    <property type="entry name" value="BKACE"/>
</dbReference>
<protein>
    <submittedName>
        <fullName evidence="5">3-keto-5-aminohexanoate cleavage enzyme</fullName>
    </submittedName>
</protein>
<evidence type="ECO:0000256" key="2">
    <source>
        <dbReference type="ARBA" id="ARBA00022679"/>
    </source>
</evidence>
<organism evidence="5 6">
    <name type="scientific">Chondromyces apiculatus DSM 436</name>
    <dbReference type="NCBI Taxonomy" id="1192034"/>
    <lineage>
        <taxon>Bacteria</taxon>
        <taxon>Pseudomonadati</taxon>
        <taxon>Myxococcota</taxon>
        <taxon>Polyangia</taxon>
        <taxon>Polyangiales</taxon>
        <taxon>Polyangiaceae</taxon>
        <taxon>Chondromyces</taxon>
    </lineage>
</organism>
<dbReference type="InterPro" id="IPR013785">
    <property type="entry name" value="Aldolase_TIM"/>
</dbReference>
<evidence type="ECO:0000256" key="3">
    <source>
        <dbReference type="ARBA" id="ARBA00022723"/>
    </source>
</evidence>
<evidence type="ECO:0000313" key="5">
    <source>
        <dbReference type="EMBL" id="EYF05754.1"/>
    </source>
</evidence>
<keyword evidence="3" id="KW-0479">Metal-binding</keyword>
<proteinExistence type="predicted"/>
<dbReference type="AlphaFoldDB" id="A0A017T937"/>
<dbReference type="EMBL" id="ASRX01000021">
    <property type="protein sequence ID" value="EYF05754.1"/>
    <property type="molecule type" value="Genomic_DNA"/>
</dbReference>
<dbReference type="InterPro" id="IPR029069">
    <property type="entry name" value="HotDog_dom_sf"/>
</dbReference>
<dbReference type="PANTHER" id="PTHR37418">
    <property type="entry name" value="3-KETO-5-AMINOHEXANOATE CLEAVAGE ENZYME-RELATED"/>
    <property type="match status" value="1"/>
</dbReference>
<dbReference type="PANTHER" id="PTHR37418:SF2">
    <property type="entry name" value="3-KETO-5-AMINOHEXANOATE CLEAVAGE ENZYME"/>
    <property type="match status" value="1"/>
</dbReference>